<dbReference type="RefSeq" id="WP_058963865.1">
    <property type="nucleotide sequence ID" value="NZ_CABKVM010000015.1"/>
</dbReference>
<dbReference type="STRING" id="1650663.GCA_001486665_01419"/>
<dbReference type="InterPro" id="IPR001387">
    <property type="entry name" value="Cro/C1-type_HTH"/>
</dbReference>
<dbReference type="GO" id="GO:0003677">
    <property type="term" value="F:DNA binding"/>
    <property type="evidence" value="ECO:0007669"/>
    <property type="project" value="InterPro"/>
</dbReference>
<dbReference type="EMBL" id="SLUM01000028">
    <property type="protein sequence ID" value="TCL53707.1"/>
    <property type="molecule type" value="Genomic_DNA"/>
</dbReference>
<dbReference type="AlphaFoldDB" id="A0A4R1QKL3"/>
<gene>
    <name evidence="2" type="ORF">EDD77_12832</name>
</gene>
<reference evidence="2 3" key="1">
    <citation type="submission" date="2019-03" db="EMBL/GenBank/DDBJ databases">
        <title>Genomic Encyclopedia of Type Strains, Phase IV (KMG-IV): sequencing the most valuable type-strain genomes for metagenomic binning, comparative biology and taxonomic classification.</title>
        <authorList>
            <person name="Goeker M."/>
        </authorList>
    </citation>
    <scope>NUCLEOTIDE SEQUENCE [LARGE SCALE GENOMIC DNA]</scope>
    <source>
        <strain evidence="2 3">DSM 100451</strain>
    </source>
</reference>
<name>A0A4R1QKL3_9FIRM</name>
<evidence type="ECO:0000313" key="3">
    <source>
        <dbReference type="Proteomes" id="UP000295184"/>
    </source>
</evidence>
<organism evidence="2 3">
    <name type="scientific">Allofournierella massiliensis</name>
    <dbReference type="NCBI Taxonomy" id="1650663"/>
    <lineage>
        <taxon>Bacteria</taxon>
        <taxon>Bacillati</taxon>
        <taxon>Bacillota</taxon>
        <taxon>Clostridia</taxon>
        <taxon>Eubacteriales</taxon>
        <taxon>Oscillospiraceae</taxon>
        <taxon>Allofournierella</taxon>
    </lineage>
</organism>
<dbReference type="Pfam" id="PF01381">
    <property type="entry name" value="HTH_3"/>
    <property type="match status" value="1"/>
</dbReference>
<evidence type="ECO:0000259" key="1">
    <source>
        <dbReference type="PROSITE" id="PS50943"/>
    </source>
</evidence>
<dbReference type="PROSITE" id="PS50943">
    <property type="entry name" value="HTH_CROC1"/>
    <property type="match status" value="1"/>
</dbReference>
<protein>
    <submittedName>
        <fullName evidence="2">Helix-turn-helix protein</fullName>
    </submittedName>
</protein>
<accession>A0A4R1QKL3</accession>
<dbReference type="Gene3D" id="1.10.260.40">
    <property type="entry name" value="lambda repressor-like DNA-binding domains"/>
    <property type="match status" value="1"/>
</dbReference>
<dbReference type="CDD" id="cd00093">
    <property type="entry name" value="HTH_XRE"/>
    <property type="match status" value="1"/>
</dbReference>
<dbReference type="InterPro" id="IPR010982">
    <property type="entry name" value="Lambda_DNA-bd_dom_sf"/>
</dbReference>
<dbReference type="SMART" id="SM00530">
    <property type="entry name" value="HTH_XRE"/>
    <property type="match status" value="1"/>
</dbReference>
<dbReference type="GeneID" id="97381705"/>
<evidence type="ECO:0000313" key="2">
    <source>
        <dbReference type="EMBL" id="TCL53707.1"/>
    </source>
</evidence>
<proteinExistence type="predicted"/>
<sequence>MRKTRECSNLKTLGADIKAARHALRLTRRALAEQLGIDPRYLANIENSGSLPSLPIFYELVRICKLPPERYFFEQQENQPSEQRRRVSQKLTLCSEEFLPVVEGALDGAIQVQENRIEQEE</sequence>
<dbReference type="Proteomes" id="UP000295184">
    <property type="component" value="Unassembled WGS sequence"/>
</dbReference>
<dbReference type="OrthoDB" id="1645632at2"/>
<comment type="caution">
    <text evidence="2">The sequence shown here is derived from an EMBL/GenBank/DDBJ whole genome shotgun (WGS) entry which is preliminary data.</text>
</comment>
<feature type="domain" description="HTH cro/C1-type" evidence="1">
    <location>
        <begin position="17"/>
        <end position="72"/>
    </location>
</feature>
<dbReference type="SUPFAM" id="SSF47413">
    <property type="entry name" value="lambda repressor-like DNA-binding domains"/>
    <property type="match status" value="1"/>
</dbReference>